<dbReference type="Proteomes" id="UP000195570">
    <property type="component" value="Unassembled WGS sequence"/>
</dbReference>
<feature type="compositionally biased region" description="Basic and acidic residues" evidence="1">
    <location>
        <begin position="86"/>
        <end position="97"/>
    </location>
</feature>
<feature type="region of interest" description="Disordered" evidence="1">
    <location>
        <begin position="86"/>
        <end position="156"/>
    </location>
</feature>
<sequence>MAVSGSESGTSEGKLSISSGTSSHNSFSSSSSPSTEGGIQADEPAAETGTSSKSSAAGVSPAADCTNGLEAEYALRRISVGSHKKIDAGEAEMHGKGENQVGGSNQLLKDSPCVHVSRRAEEPKVQGGQPRGRREKQQGPTNENTNSGPGSADAASRLRFLEEMLLHMTALNKELEMDLTKTKKELREYKQAFQRSHSRTAYETPTQSVNARNVDSEWGEIRSRDALYPVARTREAQRRQCHVDPHSDIRGSRAASSRPSAHRRAGADGRLEKRISSSAFGTCPPKGVGSTRVTKEAVSGRELSRGRSGAVNGLLRHPSAQRRYSTAPTVEARPSGVMSRGEHSRQCGQVRDYSQDCRDAHGRKSEPRRENSGPCAGRRKSRSPQPIQRDPSNHRKAPRRSPGSAPQPPSGTQTVKLRGARPTGSVAGPCSRSRSAPKQSTEVVSIPAPLPRNHRNASATATVAPGRGRSSRNFSHAVATAGKPTSKRAASGRAVPRSVESTLTQTQTGTPAPEGNIEDVAALQRRYWQQSRDILEQLNRLLEED</sequence>
<feature type="compositionally biased region" description="Polar residues" evidence="1">
    <location>
        <begin position="432"/>
        <end position="443"/>
    </location>
</feature>
<reference evidence="2" key="1">
    <citation type="submission" date="2016-09" db="EMBL/GenBank/DDBJ databases">
        <authorList>
            <person name="Hebert L."/>
            <person name="Moumen B."/>
        </authorList>
    </citation>
    <scope>NUCLEOTIDE SEQUENCE [LARGE SCALE GENOMIC DNA]</scope>
    <source>
        <strain evidence="2">OVI</strain>
    </source>
</reference>
<proteinExistence type="predicted"/>
<feature type="region of interest" description="Disordered" evidence="1">
    <location>
        <begin position="1"/>
        <end position="63"/>
    </location>
</feature>
<dbReference type="EMBL" id="CZPT02001770">
    <property type="protein sequence ID" value="SCU72036.1"/>
    <property type="molecule type" value="Genomic_DNA"/>
</dbReference>
<dbReference type="GeneID" id="92377558"/>
<gene>
    <name evidence="2" type="ORF">TEOVI_000361800</name>
</gene>
<comment type="caution">
    <text evidence="2">The sequence shown here is derived from an EMBL/GenBank/DDBJ whole genome shotgun (WGS) entry which is preliminary data.</text>
</comment>
<feature type="compositionally biased region" description="Polar residues" evidence="1">
    <location>
        <begin position="1"/>
        <end position="13"/>
    </location>
</feature>
<name>A0A1G4IIE5_TRYEQ</name>
<feature type="compositionally biased region" description="Low complexity" evidence="1">
    <location>
        <begin position="16"/>
        <end position="34"/>
    </location>
</feature>
<keyword evidence="3" id="KW-1185">Reference proteome</keyword>
<feature type="compositionally biased region" description="Polar residues" evidence="1">
    <location>
        <begin position="499"/>
        <end position="510"/>
    </location>
</feature>
<protein>
    <submittedName>
        <fullName evidence="2">Uncharacterized protein</fullName>
    </submittedName>
</protein>
<evidence type="ECO:0000313" key="3">
    <source>
        <dbReference type="Proteomes" id="UP000195570"/>
    </source>
</evidence>
<dbReference type="VEuPathDB" id="TriTrypDB:TEOVI_000361800"/>
<feature type="compositionally biased region" description="Basic and acidic residues" evidence="1">
    <location>
        <begin position="353"/>
        <end position="371"/>
    </location>
</feature>
<dbReference type="RefSeq" id="XP_067082605.1">
    <property type="nucleotide sequence ID" value="XM_067226504.1"/>
</dbReference>
<evidence type="ECO:0000256" key="1">
    <source>
        <dbReference type="SAM" id="MobiDB-lite"/>
    </source>
</evidence>
<feature type="compositionally biased region" description="Basic and acidic residues" evidence="1">
    <location>
        <begin position="233"/>
        <end position="251"/>
    </location>
</feature>
<accession>A0A1G4IIE5</accession>
<feature type="region of interest" description="Disordered" evidence="1">
    <location>
        <begin position="233"/>
        <end position="517"/>
    </location>
</feature>
<dbReference type="AlphaFoldDB" id="A0A1G4IIE5"/>
<feature type="compositionally biased region" description="Polar residues" evidence="1">
    <location>
        <begin position="48"/>
        <end position="57"/>
    </location>
</feature>
<organism evidence="2 3">
    <name type="scientific">Trypanosoma equiperdum</name>
    <dbReference type="NCBI Taxonomy" id="5694"/>
    <lineage>
        <taxon>Eukaryota</taxon>
        <taxon>Discoba</taxon>
        <taxon>Euglenozoa</taxon>
        <taxon>Kinetoplastea</taxon>
        <taxon>Metakinetoplastina</taxon>
        <taxon>Trypanosomatida</taxon>
        <taxon>Trypanosomatidae</taxon>
        <taxon>Trypanosoma</taxon>
    </lineage>
</organism>
<feature type="compositionally biased region" description="Basic and acidic residues" evidence="1">
    <location>
        <begin position="265"/>
        <end position="275"/>
    </location>
</feature>
<feature type="compositionally biased region" description="Basic and acidic residues" evidence="1">
    <location>
        <begin position="293"/>
        <end position="305"/>
    </location>
</feature>
<feature type="compositionally biased region" description="Polar residues" evidence="1">
    <location>
        <begin position="138"/>
        <end position="149"/>
    </location>
</feature>
<evidence type="ECO:0000313" key="2">
    <source>
        <dbReference type="EMBL" id="SCU72036.1"/>
    </source>
</evidence>